<evidence type="ECO:0000256" key="2">
    <source>
        <dbReference type="SAM" id="Phobius"/>
    </source>
</evidence>
<reference evidence="4 5" key="1">
    <citation type="journal article" date="2011" name="PLoS Pathog.">
        <title>Dynamic evolution of pathogenicity revealed by sequencing and comparative genomics of 19 Pseudomonas syringae isolates.</title>
        <authorList>
            <person name="Baltrus D.A."/>
            <person name="Nishimura M.T."/>
            <person name="Romanchuk A."/>
            <person name="Chang J.H."/>
            <person name="Mukhtar M.S."/>
            <person name="Cherkis K."/>
            <person name="Roach J."/>
            <person name="Grant S.R."/>
            <person name="Jones C.D."/>
            <person name="Dangl J.L."/>
        </authorList>
    </citation>
    <scope>NUCLEOTIDE SEQUENCE [LARGE SCALE GENOMIC DNA]</scope>
    <source>
        <strain evidence="4 5">M301315</strain>
    </source>
</reference>
<evidence type="ECO:0000313" key="5">
    <source>
        <dbReference type="Proteomes" id="UP000006426"/>
    </source>
</evidence>
<dbReference type="NCBIfam" id="TIGR04346">
    <property type="entry name" value="DotA_TraY"/>
    <property type="match status" value="1"/>
</dbReference>
<feature type="compositionally biased region" description="Gly residues" evidence="1">
    <location>
        <begin position="805"/>
        <end position="814"/>
    </location>
</feature>
<feature type="transmembrane region" description="Helical" evidence="2">
    <location>
        <begin position="618"/>
        <end position="643"/>
    </location>
</feature>
<feature type="transmembrane region" description="Helical" evidence="2">
    <location>
        <begin position="586"/>
        <end position="612"/>
    </location>
</feature>
<sequence length="814" mass="85832">MKRILYALIFAFTAIFVTPTFAADSAQAESFISEVIKATPSDTDLADKSFAQLFGSFVFKPFGAYPGGAQETTTLSQVLGYSNIVAMILGVIILSYTILGGALKTAADGQLLGQGWSSVWLPLRTATAFGMITPVSDGSGVFSVAQSLVIWMVIVGSNAGTWVWEKGAVLLTVGNPTIPTAMVYDYNSFKNVAGVLHCSVVRNEYFVAKGIKDQPVGSANYSSKASGSKSSNFTYSGGYSLKFDNTDKLSSIEFNDCGSIAFPTSITTDALTDGLSGTAGDNTIVHNAFGKQAWEKKIADNFTAKVPSAYMTFLNSVLSQSVTLAKGPNAAEIAAARTNYKTSTADQAIYKQIATSGAALDTIAASYASYITTSKEAIVTPDIAADWKKTMTEGGWMAAGVWFFEASRLQATVYNYLNKLTTGANYSPDPQGYVAGCSWVPWSSCDDSLKEQVVELARMDELKKYASSNGVSTSSGNVIALSAGAKGLDSSFFSSASVAIAQTFMNGLMYMGSSSSVGESVGSNSGMSENTSGMISPFTALSSMGRGLQNINETIWAIGLVATGIGKGLGSSVITSTFGGGAAEGVISYLVMTLVPLMGALLGMSFIMAMGIPFTPVVTWILMSCGYLLTVIEAIAAAPLAVIMMATPEGDGLAGQNLQRALQLVNAIILRPTLSILGLFAAMTLSYVGFSLMNTMFWKVAGMSTSLGLYEIIGLIAIYISISLNLCRYMISVMHKIPDQILSWMGGGVTPFGESADHVAEGLKTPGNLNQSAMKAMQHQRDKKHAKDQREFFAEMNRRLNPQPGEGGNGGGTA</sequence>
<evidence type="ECO:0000256" key="3">
    <source>
        <dbReference type="SAM" id="SignalP"/>
    </source>
</evidence>
<feature type="signal peptide" evidence="3">
    <location>
        <begin position="1"/>
        <end position="22"/>
    </location>
</feature>
<keyword evidence="2" id="KW-1133">Transmembrane helix</keyword>
<gene>
    <name evidence="4" type="ORF">PLA107_030010</name>
</gene>
<feature type="chain" id="PRO_5042242052" description="TraY protein" evidence="3">
    <location>
        <begin position="23"/>
        <end position="814"/>
    </location>
</feature>
<dbReference type="AlphaFoldDB" id="A0AAD0M456"/>
<protein>
    <recommendedName>
        <fullName evidence="6">TraY protein</fullName>
    </recommendedName>
</protein>
<dbReference type="GeneID" id="39473879"/>
<feature type="transmembrane region" description="Helical" evidence="2">
    <location>
        <begin position="664"/>
        <end position="687"/>
    </location>
</feature>
<dbReference type="InterPro" id="IPR027628">
    <property type="entry name" value="DotA_TraY"/>
</dbReference>
<accession>A0AAD0M456</accession>
<organism evidence="4 5">
    <name type="scientific">Pseudomonas amygdali pv. lachrymans str. M301315</name>
    <dbReference type="NCBI Taxonomy" id="629260"/>
    <lineage>
        <taxon>Bacteria</taxon>
        <taxon>Pseudomonadati</taxon>
        <taxon>Pseudomonadota</taxon>
        <taxon>Gammaproteobacteria</taxon>
        <taxon>Pseudomonadales</taxon>
        <taxon>Pseudomonadaceae</taxon>
        <taxon>Pseudomonas</taxon>
        <taxon>Pseudomonas amygdali</taxon>
    </lineage>
</organism>
<feature type="transmembrane region" description="Helical" evidence="2">
    <location>
        <begin position="555"/>
        <end position="574"/>
    </location>
</feature>
<dbReference type="EMBL" id="CP031226">
    <property type="protein sequence ID" value="AXH59464.1"/>
    <property type="molecule type" value="Genomic_DNA"/>
</dbReference>
<keyword evidence="2" id="KW-0812">Transmembrane</keyword>
<dbReference type="Proteomes" id="UP000006426">
    <property type="component" value="Plasmid pmppla107"/>
</dbReference>
<geneLocation type="plasmid" evidence="5">
    <name>pmppla107</name>
</geneLocation>
<proteinExistence type="predicted"/>
<evidence type="ECO:0008006" key="6">
    <source>
        <dbReference type="Google" id="ProtNLM"/>
    </source>
</evidence>
<feature type="transmembrane region" description="Helical" evidence="2">
    <location>
        <begin position="707"/>
        <end position="727"/>
    </location>
</feature>
<evidence type="ECO:0000313" key="4">
    <source>
        <dbReference type="EMBL" id="AXH59464.1"/>
    </source>
</evidence>
<keyword evidence="2" id="KW-0472">Membrane</keyword>
<name>A0AAD0M456_PSEAV</name>
<feature type="compositionally biased region" description="Basic and acidic residues" evidence="1">
    <location>
        <begin position="788"/>
        <end position="798"/>
    </location>
</feature>
<feature type="region of interest" description="Disordered" evidence="1">
    <location>
        <begin position="773"/>
        <end position="814"/>
    </location>
</feature>
<keyword evidence="3" id="KW-0732">Signal</keyword>
<dbReference type="RefSeq" id="WP_005742349.1">
    <property type="nucleotide sequence ID" value="NZ_CP031226.1"/>
</dbReference>
<evidence type="ECO:0000256" key="1">
    <source>
        <dbReference type="SAM" id="MobiDB-lite"/>
    </source>
</evidence>
<keyword evidence="4" id="KW-0614">Plasmid</keyword>